<gene>
    <name evidence="1" type="ORF">DWX70_00960</name>
</gene>
<name>A0A395W1X0_BACOV</name>
<proteinExistence type="predicted"/>
<dbReference type="AlphaFoldDB" id="A0A395W1X0"/>
<dbReference type="EMBL" id="QRVZ01000001">
    <property type="protein sequence ID" value="RGS88136.1"/>
    <property type="molecule type" value="Genomic_DNA"/>
</dbReference>
<evidence type="ECO:0000313" key="2">
    <source>
        <dbReference type="Proteomes" id="UP000266492"/>
    </source>
</evidence>
<accession>A0A395W1X0</accession>
<organism evidence="1 2">
    <name type="scientific">Bacteroides ovatus</name>
    <dbReference type="NCBI Taxonomy" id="28116"/>
    <lineage>
        <taxon>Bacteria</taxon>
        <taxon>Pseudomonadati</taxon>
        <taxon>Bacteroidota</taxon>
        <taxon>Bacteroidia</taxon>
        <taxon>Bacteroidales</taxon>
        <taxon>Bacteroidaceae</taxon>
        <taxon>Bacteroides</taxon>
    </lineage>
</organism>
<comment type="caution">
    <text evidence="1">The sequence shown here is derived from an EMBL/GenBank/DDBJ whole genome shotgun (WGS) entry which is preliminary data.</text>
</comment>
<sequence>MLIRLYIKHITASTTISITPIDNKDEAIEAIQASNGSKQIMPPISIIDPKQPNFSLDDFNIRNPININGIAMSIPLTTSLEFGSPKSGVGIYLPLGYPSEEIKKS</sequence>
<evidence type="ECO:0000313" key="1">
    <source>
        <dbReference type="EMBL" id="RGS88136.1"/>
    </source>
</evidence>
<protein>
    <submittedName>
        <fullName evidence="1">Uncharacterized protein</fullName>
    </submittedName>
</protein>
<dbReference type="Proteomes" id="UP000266492">
    <property type="component" value="Unassembled WGS sequence"/>
</dbReference>
<reference evidence="1 2" key="1">
    <citation type="submission" date="2018-08" db="EMBL/GenBank/DDBJ databases">
        <title>A genome reference for cultivated species of the human gut microbiota.</title>
        <authorList>
            <person name="Zou Y."/>
            <person name="Xue W."/>
            <person name="Luo G."/>
        </authorList>
    </citation>
    <scope>NUCLEOTIDE SEQUENCE [LARGE SCALE GENOMIC DNA]</scope>
    <source>
        <strain evidence="1 2">AF20-9LB</strain>
    </source>
</reference>